<evidence type="ECO:0000313" key="1">
    <source>
        <dbReference type="EMBL" id="RDX90212.1"/>
    </source>
</evidence>
<evidence type="ECO:0000313" key="2">
    <source>
        <dbReference type="Proteomes" id="UP000257109"/>
    </source>
</evidence>
<protein>
    <submittedName>
        <fullName evidence="1">Uncharacterized protein</fullName>
    </submittedName>
</protein>
<feature type="non-terminal residue" evidence="1">
    <location>
        <position position="1"/>
    </location>
</feature>
<dbReference type="AlphaFoldDB" id="A0A371GI38"/>
<reference evidence="1" key="1">
    <citation type="submission" date="2018-05" db="EMBL/GenBank/DDBJ databases">
        <title>Draft genome of Mucuna pruriens seed.</title>
        <authorList>
            <person name="Nnadi N.E."/>
            <person name="Vos R."/>
            <person name="Hasami M.H."/>
            <person name="Devisetty U.K."/>
            <person name="Aguiy J.C."/>
        </authorList>
    </citation>
    <scope>NUCLEOTIDE SEQUENCE [LARGE SCALE GENOMIC DNA]</scope>
    <source>
        <strain evidence="1">JCA_2017</strain>
    </source>
</reference>
<gene>
    <name evidence="1" type="ORF">CR513_27953</name>
</gene>
<accession>A0A371GI38</accession>
<comment type="caution">
    <text evidence="1">The sequence shown here is derived from an EMBL/GenBank/DDBJ whole genome shotgun (WGS) entry which is preliminary data.</text>
</comment>
<name>A0A371GI38_MUCPR</name>
<keyword evidence="2" id="KW-1185">Reference proteome</keyword>
<dbReference type="PANTHER" id="PTHR35046">
    <property type="entry name" value="ZINC KNUCKLE (CCHC-TYPE) FAMILY PROTEIN"/>
    <property type="match status" value="1"/>
</dbReference>
<dbReference type="PANTHER" id="PTHR35046:SF9">
    <property type="entry name" value="RNA-DIRECTED DNA POLYMERASE"/>
    <property type="match status" value="1"/>
</dbReference>
<dbReference type="EMBL" id="QJKJ01005452">
    <property type="protein sequence ID" value="RDX90212.1"/>
    <property type="molecule type" value="Genomic_DNA"/>
</dbReference>
<proteinExistence type="predicted"/>
<sequence length="96" mass="10752">MSFLEDDNEELLHDGDLLVVRRVLDGGSCTSTILVEKLNLQTVKHLRPYKLQWLGDIGEVKVGKQVSMLFTIGKYKDEVLCGMVLLEAGHVLLGRL</sequence>
<dbReference type="Proteomes" id="UP000257109">
    <property type="component" value="Unassembled WGS sequence"/>
</dbReference>
<dbReference type="OrthoDB" id="1747743at2759"/>
<organism evidence="1 2">
    <name type="scientific">Mucuna pruriens</name>
    <name type="common">Velvet bean</name>
    <name type="synonym">Dolichos pruriens</name>
    <dbReference type="NCBI Taxonomy" id="157652"/>
    <lineage>
        <taxon>Eukaryota</taxon>
        <taxon>Viridiplantae</taxon>
        <taxon>Streptophyta</taxon>
        <taxon>Embryophyta</taxon>
        <taxon>Tracheophyta</taxon>
        <taxon>Spermatophyta</taxon>
        <taxon>Magnoliopsida</taxon>
        <taxon>eudicotyledons</taxon>
        <taxon>Gunneridae</taxon>
        <taxon>Pentapetalae</taxon>
        <taxon>rosids</taxon>
        <taxon>fabids</taxon>
        <taxon>Fabales</taxon>
        <taxon>Fabaceae</taxon>
        <taxon>Papilionoideae</taxon>
        <taxon>50 kb inversion clade</taxon>
        <taxon>NPAAA clade</taxon>
        <taxon>indigoferoid/millettioid clade</taxon>
        <taxon>Phaseoleae</taxon>
        <taxon>Mucuna</taxon>
    </lineage>
</organism>